<dbReference type="GO" id="GO:0016787">
    <property type="term" value="F:hydrolase activity"/>
    <property type="evidence" value="ECO:0007669"/>
    <property type="project" value="InterPro"/>
</dbReference>
<dbReference type="RefSeq" id="WP_082798109.1">
    <property type="nucleotide sequence ID" value="NZ_LQYW01000024.1"/>
</dbReference>
<dbReference type="Gene3D" id="6.20.240.60">
    <property type="match status" value="1"/>
</dbReference>
<feature type="chain" id="PRO_5007564863" description="LysM domain-containing protein" evidence="1">
    <location>
        <begin position="27"/>
        <end position="222"/>
    </location>
</feature>
<dbReference type="Pfam" id="PF07486">
    <property type="entry name" value="Hydrolase_2"/>
    <property type="match status" value="1"/>
</dbReference>
<dbReference type="SMART" id="SM00257">
    <property type="entry name" value="LysM"/>
    <property type="match status" value="1"/>
</dbReference>
<dbReference type="EMBL" id="LQYW01000024">
    <property type="protein sequence ID" value="KYD32071.1"/>
    <property type="molecule type" value="Genomic_DNA"/>
</dbReference>
<dbReference type="PATRIC" id="fig|153151.4.peg.1157"/>
<protein>
    <recommendedName>
        <fullName evidence="2">LysM domain-containing protein</fullName>
    </recommendedName>
</protein>
<dbReference type="CDD" id="cd00118">
    <property type="entry name" value="LysM"/>
    <property type="match status" value="1"/>
</dbReference>
<reference evidence="3 4" key="1">
    <citation type="submission" date="2016-01" db="EMBL/GenBank/DDBJ databases">
        <title>Draft Genome Sequences of Seven Thermophilic Sporeformers Isolated from Foods.</title>
        <authorList>
            <person name="Berendsen E.M."/>
            <person name="Wells-Bennik M.H."/>
            <person name="Krawcyk A.O."/>
            <person name="De Jong A."/>
            <person name="Holsappel S."/>
            <person name="Eijlander R.T."/>
            <person name="Kuipers O.P."/>
        </authorList>
    </citation>
    <scope>NUCLEOTIDE SEQUENCE [LARGE SCALE GENOMIC DNA]</scope>
    <source>
        <strain evidence="3 4">B4110</strain>
    </source>
</reference>
<dbReference type="Proteomes" id="UP000075324">
    <property type="component" value="Unassembled WGS sequence"/>
</dbReference>
<gene>
    <name evidence="3" type="ORF">B4110_1380</name>
</gene>
<keyword evidence="1" id="KW-0732">Signal</keyword>
<dbReference type="PROSITE" id="PS51782">
    <property type="entry name" value="LYSM"/>
    <property type="match status" value="1"/>
</dbReference>
<dbReference type="SUPFAM" id="SSF54106">
    <property type="entry name" value="LysM domain"/>
    <property type="match status" value="1"/>
</dbReference>
<accession>A0A150N5V0</accession>
<dbReference type="InterPro" id="IPR011105">
    <property type="entry name" value="Cell_wall_hydrolase_SleB"/>
</dbReference>
<dbReference type="Gene3D" id="1.10.10.2520">
    <property type="entry name" value="Cell wall hydrolase SleB, domain 1"/>
    <property type="match status" value="1"/>
</dbReference>
<dbReference type="InterPro" id="IPR042047">
    <property type="entry name" value="SleB_dom1"/>
</dbReference>
<dbReference type="Pfam" id="PF01476">
    <property type="entry name" value="LysM"/>
    <property type="match status" value="1"/>
</dbReference>
<dbReference type="InterPro" id="IPR018392">
    <property type="entry name" value="LysM"/>
</dbReference>
<name>A0A150N5V0_9BACL</name>
<proteinExistence type="predicted"/>
<evidence type="ECO:0000313" key="3">
    <source>
        <dbReference type="EMBL" id="KYD32071.1"/>
    </source>
</evidence>
<feature type="domain" description="LysM" evidence="2">
    <location>
        <begin position="31"/>
        <end position="74"/>
    </location>
</feature>
<feature type="signal peptide" evidence="1">
    <location>
        <begin position="1"/>
        <end position="26"/>
    </location>
</feature>
<sequence length="222" mass="24834">MMKKTLATLAVVCCMVVGFTSYSTDAATTYTYYKVKKGDSLYKIAKTYKTTTSVLKSLNHRKSDVLIVGETIKVPQLVKTQAAKQAEKPASQKPKFSICAEERKLMAQLVHAETGFSEPFAGKVEVALVILNRVKHPAFPKSIKGVIYQKTKSGYAFVPVKTGKLTRIQPTKQDYAAVDQALSLFPNDRRGSLYFYNPKIMKDKWMLSRPVTIRIGNHVFAK</sequence>
<dbReference type="AlphaFoldDB" id="A0A150N5V0"/>
<evidence type="ECO:0000259" key="2">
    <source>
        <dbReference type="PROSITE" id="PS51782"/>
    </source>
</evidence>
<organism evidence="3 4">
    <name type="scientific">Parageobacillus toebii</name>
    <dbReference type="NCBI Taxonomy" id="153151"/>
    <lineage>
        <taxon>Bacteria</taxon>
        <taxon>Bacillati</taxon>
        <taxon>Bacillota</taxon>
        <taxon>Bacilli</taxon>
        <taxon>Bacillales</taxon>
        <taxon>Anoxybacillaceae</taxon>
        <taxon>Parageobacillus</taxon>
    </lineage>
</organism>
<dbReference type="Gene3D" id="3.10.350.10">
    <property type="entry name" value="LysM domain"/>
    <property type="match status" value="1"/>
</dbReference>
<comment type="caution">
    <text evidence="3">The sequence shown here is derived from an EMBL/GenBank/DDBJ whole genome shotgun (WGS) entry which is preliminary data.</text>
</comment>
<dbReference type="InterPro" id="IPR036779">
    <property type="entry name" value="LysM_dom_sf"/>
</dbReference>
<evidence type="ECO:0000313" key="4">
    <source>
        <dbReference type="Proteomes" id="UP000075324"/>
    </source>
</evidence>
<evidence type="ECO:0000256" key="1">
    <source>
        <dbReference type="SAM" id="SignalP"/>
    </source>
</evidence>